<dbReference type="GO" id="GO:0003724">
    <property type="term" value="F:RNA helicase activity"/>
    <property type="evidence" value="ECO:0007669"/>
    <property type="project" value="InterPro"/>
</dbReference>
<dbReference type="GO" id="GO:0003723">
    <property type="term" value="F:RNA binding"/>
    <property type="evidence" value="ECO:0007669"/>
    <property type="project" value="UniProtKB-KW"/>
</dbReference>
<evidence type="ECO:0000259" key="13">
    <source>
        <dbReference type="PROSITE" id="PS51195"/>
    </source>
</evidence>
<gene>
    <name evidence="14" type="primary">rhlB</name>
    <name evidence="14" type="ORF">DSCO28_20390</name>
</gene>
<keyword evidence="5 9" id="KW-0067">ATP-binding</keyword>
<comment type="similarity">
    <text evidence="7 9">Belongs to the DEAD box helicase family.</text>
</comment>
<reference evidence="14 15" key="1">
    <citation type="submission" date="2019-11" db="EMBL/GenBank/DDBJ databases">
        <title>Comparative genomics of hydrocarbon-degrading Desulfosarcina strains.</title>
        <authorList>
            <person name="Watanabe M."/>
            <person name="Kojima H."/>
            <person name="Fukui M."/>
        </authorList>
    </citation>
    <scope>NUCLEOTIDE SEQUENCE [LARGE SCALE GENOMIC DNA]</scope>
    <source>
        <strain evidence="14 15">28bB2T</strain>
    </source>
</reference>
<dbReference type="PROSITE" id="PS00039">
    <property type="entry name" value="DEAD_ATP_HELICASE"/>
    <property type="match status" value="1"/>
</dbReference>
<dbReference type="InterPro" id="IPR023554">
    <property type="entry name" value="RNA_helicase_ATP-dep_RhlB"/>
</dbReference>
<feature type="region of interest" description="Disordered" evidence="10">
    <location>
        <begin position="21"/>
        <end position="77"/>
    </location>
</feature>
<feature type="region of interest" description="Disordered" evidence="10">
    <location>
        <begin position="476"/>
        <end position="544"/>
    </location>
</feature>
<dbReference type="PROSITE" id="PS51195">
    <property type="entry name" value="Q_MOTIF"/>
    <property type="match status" value="1"/>
</dbReference>
<evidence type="ECO:0000313" key="14">
    <source>
        <dbReference type="EMBL" id="BBO81473.1"/>
    </source>
</evidence>
<dbReference type="SUPFAM" id="SSF52540">
    <property type="entry name" value="P-loop containing nucleoside triphosphate hydrolases"/>
    <property type="match status" value="1"/>
</dbReference>
<dbReference type="SMART" id="SM00490">
    <property type="entry name" value="HELICc"/>
    <property type="match status" value="1"/>
</dbReference>
<keyword evidence="6" id="KW-0694">RNA-binding</keyword>
<dbReference type="Gene3D" id="3.40.50.300">
    <property type="entry name" value="P-loop containing nucleotide triphosphate hydrolases"/>
    <property type="match status" value="2"/>
</dbReference>
<evidence type="ECO:0000259" key="12">
    <source>
        <dbReference type="PROSITE" id="PS51194"/>
    </source>
</evidence>
<dbReference type="Pfam" id="PF00271">
    <property type="entry name" value="Helicase_C"/>
    <property type="match status" value="1"/>
</dbReference>
<dbReference type="InterPro" id="IPR011545">
    <property type="entry name" value="DEAD/DEAH_box_helicase_dom"/>
</dbReference>
<dbReference type="KEGG" id="dov:DSCO28_20390"/>
<name>A0A5K7ZRF8_9BACT</name>
<dbReference type="InterPro" id="IPR000629">
    <property type="entry name" value="RNA-helicase_DEAD-box_CS"/>
</dbReference>
<feature type="short sequence motif" description="Q motif" evidence="8">
    <location>
        <begin position="98"/>
        <end position="126"/>
    </location>
</feature>
<dbReference type="AlphaFoldDB" id="A0A5K7ZRF8"/>
<accession>A0A5K7ZRF8</accession>
<feature type="compositionally biased region" description="Basic residues" evidence="10">
    <location>
        <begin position="53"/>
        <end position="64"/>
    </location>
</feature>
<evidence type="ECO:0000256" key="5">
    <source>
        <dbReference type="ARBA" id="ARBA00022840"/>
    </source>
</evidence>
<evidence type="ECO:0000256" key="6">
    <source>
        <dbReference type="ARBA" id="ARBA00022884"/>
    </source>
</evidence>
<evidence type="ECO:0000256" key="7">
    <source>
        <dbReference type="ARBA" id="ARBA00038437"/>
    </source>
</evidence>
<feature type="compositionally biased region" description="Basic and acidic residues" evidence="10">
    <location>
        <begin position="43"/>
        <end position="52"/>
    </location>
</feature>
<dbReference type="EMBL" id="AP021876">
    <property type="protein sequence ID" value="BBO81473.1"/>
    <property type="molecule type" value="Genomic_DNA"/>
</dbReference>
<dbReference type="Pfam" id="PF00270">
    <property type="entry name" value="DEAD"/>
    <property type="match status" value="1"/>
</dbReference>
<dbReference type="GO" id="GO:0016787">
    <property type="term" value="F:hydrolase activity"/>
    <property type="evidence" value="ECO:0007669"/>
    <property type="project" value="UniProtKB-KW"/>
</dbReference>
<feature type="domain" description="DEAD-box RNA helicase Q" evidence="13">
    <location>
        <begin position="98"/>
        <end position="126"/>
    </location>
</feature>
<dbReference type="InterPro" id="IPR014001">
    <property type="entry name" value="Helicase_ATP-bd"/>
</dbReference>
<dbReference type="InterPro" id="IPR014014">
    <property type="entry name" value="RNA_helicase_DEAD_Q_motif"/>
</dbReference>
<dbReference type="InterPro" id="IPR044742">
    <property type="entry name" value="DEAD/DEAH_RhlB"/>
</dbReference>
<dbReference type="CDD" id="cd18787">
    <property type="entry name" value="SF2_C_DEAD"/>
    <property type="match status" value="1"/>
</dbReference>
<evidence type="ECO:0000256" key="4">
    <source>
        <dbReference type="ARBA" id="ARBA00022806"/>
    </source>
</evidence>
<dbReference type="CDD" id="cd00268">
    <property type="entry name" value="DEADc"/>
    <property type="match status" value="1"/>
</dbReference>
<evidence type="ECO:0000313" key="15">
    <source>
        <dbReference type="Proteomes" id="UP000425960"/>
    </source>
</evidence>
<proteinExistence type="inferred from homology"/>
<organism evidence="14 15">
    <name type="scientific">Desulfosarcina ovata subsp. sediminis</name>
    <dbReference type="NCBI Taxonomy" id="885957"/>
    <lineage>
        <taxon>Bacteria</taxon>
        <taxon>Pseudomonadati</taxon>
        <taxon>Thermodesulfobacteriota</taxon>
        <taxon>Desulfobacteria</taxon>
        <taxon>Desulfobacterales</taxon>
        <taxon>Desulfosarcinaceae</taxon>
        <taxon>Desulfosarcina</taxon>
    </lineage>
</organism>
<dbReference type="InterPro" id="IPR027417">
    <property type="entry name" value="P-loop_NTPase"/>
</dbReference>
<evidence type="ECO:0000256" key="1">
    <source>
        <dbReference type="ARBA" id="ARBA00022490"/>
    </source>
</evidence>
<dbReference type="PROSITE" id="PS51192">
    <property type="entry name" value="HELICASE_ATP_BIND_1"/>
    <property type="match status" value="1"/>
</dbReference>
<feature type="domain" description="Helicase C-terminal" evidence="12">
    <location>
        <begin position="320"/>
        <end position="480"/>
    </location>
</feature>
<dbReference type="Proteomes" id="UP000425960">
    <property type="component" value="Chromosome"/>
</dbReference>
<dbReference type="SMART" id="SM00487">
    <property type="entry name" value="DEXDc"/>
    <property type="match status" value="1"/>
</dbReference>
<keyword evidence="4 9" id="KW-0347">Helicase</keyword>
<evidence type="ECO:0000256" key="10">
    <source>
        <dbReference type="SAM" id="MobiDB-lite"/>
    </source>
</evidence>
<dbReference type="HAMAP" id="MF_00661">
    <property type="entry name" value="DEAD_helicase_RhlB"/>
    <property type="match status" value="1"/>
</dbReference>
<sequence length="544" mass="61233">MQVNQVLIEKLITTIRAWFVKPERPGPSEPTDDTGISKVPATSEEKPGAEQKRGRRPRPQKHKAPLPAVSGTGEKSSVPAVQKWHRGFFKVPELPDKTRFHDLDLPDPVLHAIADTGFQYCTPIQAEVLPATLKGRDAFGRAQTGTGKTAAFLVAVLTRLLNNPLRGKRKPGTPRVLIIAPTRELVLQIADEANLLSAHCPFSIVSVFGGMDYEKQRRKLHGRAVDIIVATPGRLLDFKRRRDLDLSRVEMLIIDEADRMLDMGFIPDVRQIVYSTPHKDKRQTLFFSATLTPDVTRLSASWTRDPITVEIEPEQVAVDTVEQVVYIVTTDEKFALTYNIITRRNLKRVLIFCNRRDETRRLAEMLERYRINCDVLSGEVPQKKRIRTLDAFKAGKIRVLVATDVAGRGIHIEDMDYVINFTLPRDPEDYVHRIGRTGRAGAAGTSISFADEEDSFYLPAIEEFIGRSLHCIPPEEHWTELPPAPPRRRKPKPPAGGRPPGGDQPGKRRRRRRPGSGNRDNRNRSGRSASRPGPKPRPKRKTAP</sequence>
<keyword evidence="1" id="KW-0963">Cytoplasm</keyword>
<evidence type="ECO:0000256" key="2">
    <source>
        <dbReference type="ARBA" id="ARBA00022741"/>
    </source>
</evidence>
<protein>
    <submittedName>
        <fullName evidence="14">ATP-dependent RNA helicase RhlB</fullName>
    </submittedName>
</protein>
<keyword evidence="2 9" id="KW-0547">Nucleotide-binding</keyword>
<evidence type="ECO:0000256" key="9">
    <source>
        <dbReference type="RuleBase" id="RU000492"/>
    </source>
</evidence>
<feature type="domain" description="Helicase ATP-binding" evidence="11">
    <location>
        <begin position="129"/>
        <end position="309"/>
    </location>
</feature>
<dbReference type="InterPro" id="IPR001650">
    <property type="entry name" value="Helicase_C-like"/>
</dbReference>
<evidence type="ECO:0000256" key="3">
    <source>
        <dbReference type="ARBA" id="ARBA00022801"/>
    </source>
</evidence>
<dbReference type="GO" id="GO:0005829">
    <property type="term" value="C:cytosol"/>
    <property type="evidence" value="ECO:0007669"/>
    <property type="project" value="TreeGrafter"/>
</dbReference>
<dbReference type="InterPro" id="IPR050079">
    <property type="entry name" value="DEAD_box_RNA_helicase"/>
</dbReference>
<keyword evidence="3 9" id="KW-0378">Hydrolase</keyword>
<dbReference type="PANTHER" id="PTHR47959:SF10">
    <property type="entry name" value="ATP-DEPENDENT RNA HELICASE RHLB"/>
    <property type="match status" value="1"/>
</dbReference>
<feature type="compositionally biased region" description="Basic residues" evidence="10">
    <location>
        <begin position="534"/>
        <end position="544"/>
    </location>
</feature>
<dbReference type="PROSITE" id="PS51194">
    <property type="entry name" value="HELICASE_CTER"/>
    <property type="match status" value="1"/>
</dbReference>
<evidence type="ECO:0000259" key="11">
    <source>
        <dbReference type="PROSITE" id="PS51192"/>
    </source>
</evidence>
<dbReference type="PANTHER" id="PTHR47959">
    <property type="entry name" value="ATP-DEPENDENT RNA HELICASE RHLE-RELATED"/>
    <property type="match status" value="1"/>
</dbReference>
<dbReference type="GO" id="GO:0005524">
    <property type="term" value="F:ATP binding"/>
    <property type="evidence" value="ECO:0007669"/>
    <property type="project" value="UniProtKB-KW"/>
</dbReference>
<evidence type="ECO:0000256" key="8">
    <source>
        <dbReference type="PROSITE-ProRule" id="PRU00552"/>
    </source>
</evidence>